<dbReference type="InterPro" id="IPR001509">
    <property type="entry name" value="Epimerase_deHydtase"/>
</dbReference>
<dbReference type="AlphaFoldDB" id="A0A9D1P5Y0"/>
<reference evidence="2" key="2">
    <citation type="journal article" date="2021" name="PeerJ">
        <title>Extensive microbial diversity within the chicken gut microbiome revealed by metagenomics and culture.</title>
        <authorList>
            <person name="Gilroy R."/>
            <person name="Ravi A."/>
            <person name="Getino M."/>
            <person name="Pursley I."/>
            <person name="Horton D.L."/>
            <person name="Alikhan N.F."/>
            <person name="Baker D."/>
            <person name="Gharbi K."/>
            <person name="Hall N."/>
            <person name="Watson M."/>
            <person name="Adriaenssens E.M."/>
            <person name="Foster-Nyarko E."/>
            <person name="Jarju S."/>
            <person name="Secka A."/>
            <person name="Antonio M."/>
            <person name="Oren A."/>
            <person name="Chaudhuri R.R."/>
            <person name="La Ragione R."/>
            <person name="Hildebrand F."/>
            <person name="Pallen M.J."/>
        </authorList>
    </citation>
    <scope>NUCLEOTIDE SEQUENCE</scope>
    <source>
        <strain evidence="2">CHK183-6373</strain>
    </source>
</reference>
<organism evidence="2 3">
    <name type="scientific">Candidatus Ornithocaccomicrobium faecavium</name>
    <dbReference type="NCBI Taxonomy" id="2840890"/>
    <lineage>
        <taxon>Bacteria</taxon>
        <taxon>Bacillati</taxon>
        <taxon>Bacillota</taxon>
        <taxon>Clostridia</taxon>
        <taxon>Candidatus Ornithocaccomicrobium</taxon>
    </lineage>
</organism>
<name>A0A9D1P5Y0_9FIRM</name>
<dbReference type="PANTHER" id="PTHR43245:SF23">
    <property type="entry name" value="NAD(P)-BINDING DOMAIN-CONTAINING PROTEIN"/>
    <property type="match status" value="1"/>
</dbReference>
<comment type="caution">
    <text evidence="2">The sequence shown here is derived from an EMBL/GenBank/DDBJ whole genome shotgun (WGS) entry which is preliminary data.</text>
</comment>
<dbReference type="InterPro" id="IPR050177">
    <property type="entry name" value="Lipid_A_modif_metabolic_enz"/>
</dbReference>
<proteinExistence type="predicted"/>
<evidence type="ECO:0000313" key="3">
    <source>
        <dbReference type="Proteomes" id="UP000886884"/>
    </source>
</evidence>
<feature type="domain" description="NAD-dependent epimerase/dehydratase" evidence="1">
    <location>
        <begin position="4"/>
        <end position="220"/>
    </location>
</feature>
<evidence type="ECO:0000313" key="2">
    <source>
        <dbReference type="EMBL" id="HIV26657.1"/>
    </source>
</evidence>
<dbReference type="EMBL" id="DVOT01000030">
    <property type="protein sequence ID" value="HIV26657.1"/>
    <property type="molecule type" value="Genomic_DNA"/>
</dbReference>
<dbReference type="InterPro" id="IPR036291">
    <property type="entry name" value="NAD(P)-bd_dom_sf"/>
</dbReference>
<dbReference type="SUPFAM" id="SSF51735">
    <property type="entry name" value="NAD(P)-binding Rossmann-fold domains"/>
    <property type="match status" value="1"/>
</dbReference>
<protein>
    <submittedName>
        <fullName evidence="2">NAD-dependent epimerase/dehydratase family protein</fullName>
    </submittedName>
</protein>
<evidence type="ECO:0000259" key="1">
    <source>
        <dbReference type="Pfam" id="PF01370"/>
    </source>
</evidence>
<sequence>MQKVLVLGATGAMGMYLVPELVSMGYQVDAVSLDERVSDHPNLTYIQANAKDMEFLAEILQNNYDAIVDFMVYHTPEFRERYMLLLESVRHYIYLSSYRVYADEQHPVTETAPRLLDVSDDEEFLATDDYSLHKARGENMLLACGRSNWTIVRPSIVYSKYRYQLVSLEAITHVYRMLHGKTVVLPKEALPVQATMTWAGDVAKMLARLVLNEKAYGEAYTLATAEHHSWGEIAEYYAEIGGMKYVTTDLNTYMGFRRGEQSEHSPIGIGVRSQVLYDRMAQRVIDNRKILAATGLKQEDFMPLKEGLRLELQAVDKGYPFPYFEENDRMDAWLKAHGYGE</sequence>
<dbReference type="Proteomes" id="UP000886884">
    <property type="component" value="Unassembled WGS sequence"/>
</dbReference>
<dbReference type="Gene3D" id="3.40.50.720">
    <property type="entry name" value="NAD(P)-binding Rossmann-like Domain"/>
    <property type="match status" value="1"/>
</dbReference>
<gene>
    <name evidence="2" type="ORF">IAA64_01695</name>
</gene>
<accession>A0A9D1P5Y0</accession>
<reference evidence="2" key="1">
    <citation type="submission" date="2020-10" db="EMBL/GenBank/DDBJ databases">
        <authorList>
            <person name="Gilroy R."/>
        </authorList>
    </citation>
    <scope>NUCLEOTIDE SEQUENCE</scope>
    <source>
        <strain evidence="2">CHK183-6373</strain>
    </source>
</reference>
<dbReference type="PANTHER" id="PTHR43245">
    <property type="entry name" value="BIFUNCTIONAL POLYMYXIN RESISTANCE PROTEIN ARNA"/>
    <property type="match status" value="1"/>
</dbReference>
<dbReference type="Pfam" id="PF01370">
    <property type="entry name" value="Epimerase"/>
    <property type="match status" value="1"/>
</dbReference>